<evidence type="ECO:0000256" key="5">
    <source>
        <dbReference type="ARBA" id="ARBA00022553"/>
    </source>
</evidence>
<evidence type="ECO:0000256" key="6">
    <source>
        <dbReference type="ARBA" id="ARBA00022679"/>
    </source>
</evidence>
<dbReference type="SUPFAM" id="SSF55874">
    <property type="entry name" value="ATPase domain of HSP90 chaperone/DNA topoisomerase II/histidine kinase"/>
    <property type="match status" value="1"/>
</dbReference>
<dbReference type="Gene3D" id="3.30.450.20">
    <property type="entry name" value="PAS domain"/>
    <property type="match status" value="2"/>
</dbReference>
<feature type="domain" description="HAMP" evidence="16">
    <location>
        <begin position="326"/>
        <end position="378"/>
    </location>
</feature>
<dbReference type="SMART" id="SM00304">
    <property type="entry name" value="HAMP"/>
    <property type="match status" value="1"/>
</dbReference>
<feature type="transmembrane region" description="Helical" evidence="14">
    <location>
        <begin position="21"/>
        <end position="40"/>
    </location>
</feature>
<proteinExistence type="predicted"/>
<dbReference type="RefSeq" id="WP_185137444.1">
    <property type="nucleotide sequence ID" value="NZ_JACJVR010000073.1"/>
</dbReference>
<evidence type="ECO:0000256" key="7">
    <source>
        <dbReference type="ARBA" id="ARBA00022692"/>
    </source>
</evidence>
<keyword evidence="13 14" id="KW-0472">Membrane</keyword>
<keyword evidence="4" id="KW-1003">Cell membrane</keyword>
<keyword evidence="6" id="KW-0808">Transferase</keyword>
<dbReference type="InterPro" id="IPR010559">
    <property type="entry name" value="Sig_transdc_His_kin_internal"/>
</dbReference>
<dbReference type="InterPro" id="IPR050640">
    <property type="entry name" value="Bact_2-comp_sensor_kinase"/>
</dbReference>
<evidence type="ECO:0000313" key="17">
    <source>
        <dbReference type="EMBL" id="MBB6693468.1"/>
    </source>
</evidence>
<comment type="caution">
    <text evidence="17">The sequence shown here is derived from an EMBL/GenBank/DDBJ whole genome shotgun (WGS) entry which is preliminary data.</text>
</comment>
<accession>A0A841U2S8</accession>
<evidence type="ECO:0000256" key="13">
    <source>
        <dbReference type="ARBA" id="ARBA00023136"/>
    </source>
</evidence>
<evidence type="ECO:0000256" key="12">
    <source>
        <dbReference type="ARBA" id="ARBA00023012"/>
    </source>
</evidence>
<evidence type="ECO:0000256" key="2">
    <source>
        <dbReference type="ARBA" id="ARBA00004651"/>
    </source>
</evidence>
<reference evidence="17 18" key="1">
    <citation type="submission" date="2020-08" db="EMBL/GenBank/DDBJ databases">
        <title>Cohnella phylogeny.</title>
        <authorList>
            <person name="Dunlap C."/>
        </authorList>
    </citation>
    <scope>NUCLEOTIDE SEQUENCE [LARGE SCALE GENOMIC DNA]</scope>
    <source>
        <strain evidence="17 18">DSM 25239</strain>
    </source>
</reference>
<keyword evidence="18" id="KW-1185">Reference proteome</keyword>
<comment type="subcellular location">
    <subcellularLocation>
        <location evidence="2">Cell membrane</location>
        <topology evidence="2">Multi-pass membrane protein</topology>
    </subcellularLocation>
</comment>
<dbReference type="Pfam" id="PF06580">
    <property type="entry name" value="His_kinase"/>
    <property type="match status" value="1"/>
</dbReference>
<dbReference type="PROSITE" id="PS50109">
    <property type="entry name" value="HIS_KIN"/>
    <property type="match status" value="1"/>
</dbReference>
<evidence type="ECO:0000256" key="10">
    <source>
        <dbReference type="ARBA" id="ARBA00022840"/>
    </source>
</evidence>
<gene>
    <name evidence="17" type="ORF">H7B90_18925</name>
</gene>
<dbReference type="PRINTS" id="PR00344">
    <property type="entry name" value="BCTRLSENSOR"/>
</dbReference>
<feature type="transmembrane region" description="Helical" evidence="14">
    <location>
        <begin position="307"/>
        <end position="329"/>
    </location>
</feature>
<name>A0A841U2S8_9BACL</name>
<dbReference type="PANTHER" id="PTHR34220:SF11">
    <property type="entry name" value="SENSOR PROTEIN KINASE HPTS"/>
    <property type="match status" value="1"/>
</dbReference>
<dbReference type="Pfam" id="PF02518">
    <property type="entry name" value="HATPase_c"/>
    <property type="match status" value="1"/>
</dbReference>
<dbReference type="CDD" id="cd18774">
    <property type="entry name" value="PDC2_HK_sensor"/>
    <property type="match status" value="1"/>
</dbReference>
<keyword evidence="5" id="KW-0597">Phosphoprotein</keyword>
<keyword evidence="7 14" id="KW-0812">Transmembrane</keyword>
<dbReference type="Pfam" id="PF02743">
    <property type="entry name" value="dCache_1"/>
    <property type="match status" value="1"/>
</dbReference>
<dbReference type="AlphaFoldDB" id="A0A841U2S8"/>
<dbReference type="GO" id="GO:0000155">
    <property type="term" value="F:phosphorelay sensor kinase activity"/>
    <property type="evidence" value="ECO:0007669"/>
    <property type="project" value="InterPro"/>
</dbReference>
<keyword evidence="11 14" id="KW-1133">Transmembrane helix</keyword>
<dbReference type="GO" id="GO:0005886">
    <property type="term" value="C:plasma membrane"/>
    <property type="evidence" value="ECO:0007669"/>
    <property type="project" value="UniProtKB-SubCell"/>
</dbReference>
<dbReference type="Gene3D" id="3.30.565.10">
    <property type="entry name" value="Histidine kinase-like ATPase, C-terminal domain"/>
    <property type="match status" value="1"/>
</dbReference>
<keyword evidence="10" id="KW-0067">ATP-binding</keyword>
<evidence type="ECO:0000256" key="14">
    <source>
        <dbReference type="SAM" id="Phobius"/>
    </source>
</evidence>
<dbReference type="InterPro" id="IPR003594">
    <property type="entry name" value="HATPase_dom"/>
</dbReference>
<protein>
    <recommendedName>
        <fullName evidence="3">histidine kinase</fullName>
        <ecNumber evidence="3">2.7.13.3</ecNumber>
    </recommendedName>
</protein>
<evidence type="ECO:0000256" key="4">
    <source>
        <dbReference type="ARBA" id="ARBA00022475"/>
    </source>
</evidence>
<comment type="catalytic activity">
    <reaction evidence="1">
        <text>ATP + protein L-histidine = ADP + protein N-phospho-L-histidine.</text>
        <dbReference type="EC" id="2.7.13.3"/>
    </reaction>
</comment>
<sequence>MISRIRERLRFRNVRLSAKLIVTYLLLTVIPMSLLGYVSYVQYTKSIEEQIGEYMPRFLYQANANIEKHVSELEALPDLLFNSDDMIAILRRDPALQSRAEQNRDLFTLNSYMARTYLGGGNPDVLGVFLLSKSRLFESTRLRYSGFGRNEAIAPYRYDVDARDKGKLILPSETGLRFENNAPYVLVMKEILDTDNRRVLGTMFIAVQMTFIDRILRDFETNDRADLWVMNRKGEIVYHTDPEKIGTFDPNVAGYPILSGSFRTNAAGGSARLVSLSESAQLGWVLVHSIPLKDLTERADLVRNVTIFVFVGIVLVTTVLSVLFSLSITRPLKKLSRLMKNAEMGRFQVDHSLQSRDEVGSLARSFNSMITTTRELIQTNYRIEIRQKEAELYALQSQINPHFIYNTLETISMAVEEGESESVVDMVTLLGRMLRFSVGNKSKTVPLAEEIQHVRDYLTIQKFRFEERLAFDIALNVDLEGRTLYSPKFILQPIVENAIKHGLERRGRLGIHIGIGKEISARSGKQDIVFRIRDDGPGIPADRLAELEHELRSESHLAKDSGLGLGNVNARIVLLHGPEYGLQLHSIDGKGTEVIVRIPAIARPVETPRSDREEGE</sequence>
<feature type="domain" description="Histidine kinase" evidence="15">
    <location>
        <begin position="490"/>
        <end position="602"/>
    </location>
</feature>
<dbReference type="InterPro" id="IPR005467">
    <property type="entry name" value="His_kinase_dom"/>
</dbReference>
<keyword evidence="12" id="KW-0902">Two-component regulatory system</keyword>
<evidence type="ECO:0000313" key="18">
    <source>
        <dbReference type="Proteomes" id="UP000553776"/>
    </source>
</evidence>
<evidence type="ECO:0000256" key="1">
    <source>
        <dbReference type="ARBA" id="ARBA00000085"/>
    </source>
</evidence>
<dbReference type="Pfam" id="PF00672">
    <property type="entry name" value="HAMP"/>
    <property type="match status" value="1"/>
</dbReference>
<dbReference type="Proteomes" id="UP000553776">
    <property type="component" value="Unassembled WGS sequence"/>
</dbReference>
<dbReference type="SUPFAM" id="SSF158472">
    <property type="entry name" value="HAMP domain-like"/>
    <property type="match status" value="1"/>
</dbReference>
<organism evidence="17 18">
    <name type="scientific">Cohnella xylanilytica</name>
    <dbReference type="NCBI Taxonomy" id="557555"/>
    <lineage>
        <taxon>Bacteria</taxon>
        <taxon>Bacillati</taxon>
        <taxon>Bacillota</taxon>
        <taxon>Bacilli</taxon>
        <taxon>Bacillales</taxon>
        <taxon>Paenibacillaceae</taxon>
        <taxon>Cohnella</taxon>
    </lineage>
</organism>
<dbReference type="CDD" id="cd06225">
    <property type="entry name" value="HAMP"/>
    <property type="match status" value="1"/>
</dbReference>
<evidence type="ECO:0000256" key="3">
    <source>
        <dbReference type="ARBA" id="ARBA00012438"/>
    </source>
</evidence>
<dbReference type="GO" id="GO:0005524">
    <property type="term" value="F:ATP binding"/>
    <property type="evidence" value="ECO:0007669"/>
    <property type="project" value="UniProtKB-KW"/>
</dbReference>
<dbReference type="SMART" id="SM00387">
    <property type="entry name" value="HATPase_c"/>
    <property type="match status" value="1"/>
</dbReference>
<dbReference type="Gene3D" id="6.10.340.10">
    <property type="match status" value="1"/>
</dbReference>
<evidence type="ECO:0000259" key="16">
    <source>
        <dbReference type="PROSITE" id="PS50885"/>
    </source>
</evidence>
<evidence type="ECO:0000259" key="15">
    <source>
        <dbReference type="PROSITE" id="PS50109"/>
    </source>
</evidence>
<keyword evidence="9 17" id="KW-0418">Kinase</keyword>
<evidence type="ECO:0000256" key="9">
    <source>
        <dbReference type="ARBA" id="ARBA00022777"/>
    </source>
</evidence>
<dbReference type="InterPro" id="IPR004358">
    <property type="entry name" value="Sig_transdc_His_kin-like_C"/>
</dbReference>
<dbReference type="PROSITE" id="PS50885">
    <property type="entry name" value="HAMP"/>
    <property type="match status" value="1"/>
</dbReference>
<dbReference type="InterPro" id="IPR036890">
    <property type="entry name" value="HATPase_C_sf"/>
</dbReference>
<dbReference type="InterPro" id="IPR033479">
    <property type="entry name" value="dCache_1"/>
</dbReference>
<dbReference type="EC" id="2.7.13.3" evidence="3"/>
<evidence type="ECO:0000256" key="8">
    <source>
        <dbReference type="ARBA" id="ARBA00022741"/>
    </source>
</evidence>
<dbReference type="InterPro" id="IPR003660">
    <property type="entry name" value="HAMP_dom"/>
</dbReference>
<dbReference type="EMBL" id="JACJVR010000073">
    <property type="protein sequence ID" value="MBB6693468.1"/>
    <property type="molecule type" value="Genomic_DNA"/>
</dbReference>
<keyword evidence="8" id="KW-0547">Nucleotide-binding</keyword>
<evidence type="ECO:0000256" key="11">
    <source>
        <dbReference type="ARBA" id="ARBA00022989"/>
    </source>
</evidence>
<dbReference type="PANTHER" id="PTHR34220">
    <property type="entry name" value="SENSOR HISTIDINE KINASE YPDA"/>
    <property type="match status" value="1"/>
</dbReference>